<protein>
    <submittedName>
        <fullName evidence="3">Alpha/beta hydrolase fold domain-containing protein</fullName>
    </submittedName>
</protein>
<dbReference type="PANTHER" id="PTHR48081:SF8">
    <property type="entry name" value="ALPHA_BETA HYDROLASE FOLD-3 DOMAIN-CONTAINING PROTEIN-RELATED"/>
    <property type="match status" value="1"/>
</dbReference>
<evidence type="ECO:0000313" key="3">
    <source>
        <dbReference type="EMBL" id="MFD1702397.1"/>
    </source>
</evidence>
<sequence length="361" mass="38326">MSMHDHADVHVHPSLLERGRRFIGVVTRDPNARADLDIALVVDQLKALSQQPIEDLTPEEARRQPTVADAVRAVRAEVADEPAPHEAFAHDVSYPAAEGDLPARVYRPAGAEGQLPIVLYFHGGGFVLGGVAAYDATPRAIAARAGVVVVSAGYRLAPEHKFPAAHDDAVEAYRWVLEEAAALGGDPARVAVMGEDAGAALALHVCVAARGEGLPTPVHQALICPLAGVDLETPSYAVNEHARPLNKAMVGWFLGHALPDAQAQDDPRVDLVGKADLSGLPPATLVTAEIDPLRSEGWALAEKLRDAGVSVNAIDYEGATHGFFGMGEVARDARLAQEAVVRDLACAFARDERWTRVGRAL</sequence>
<dbReference type="Proteomes" id="UP001597308">
    <property type="component" value="Unassembled WGS sequence"/>
</dbReference>
<dbReference type="InterPro" id="IPR029058">
    <property type="entry name" value="AB_hydrolase_fold"/>
</dbReference>
<keyword evidence="1 3" id="KW-0378">Hydrolase</keyword>
<dbReference type="InterPro" id="IPR050300">
    <property type="entry name" value="GDXG_lipolytic_enzyme"/>
</dbReference>
<accession>A0ABW4K3T5</accession>
<proteinExistence type="predicted"/>
<organism evidence="3 4">
    <name type="scientific">Methylopila henanensis</name>
    <dbReference type="NCBI Taxonomy" id="873516"/>
    <lineage>
        <taxon>Bacteria</taxon>
        <taxon>Pseudomonadati</taxon>
        <taxon>Pseudomonadota</taxon>
        <taxon>Alphaproteobacteria</taxon>
        <taxon>Hyphomicrobiales</taxon>
        <taxon>Methylopilaceae</taxon>
        <taxon>Methylopila</taxon>
    </lineage>
</organism>
<dbReference type="Gene3D" id="3.40.50.1820">
    <property type="entry name" value="alpha/beta hydrolase"/>
    <property type="match status" value="1"/>
</dbReference>
<evidence type="ECO:0000259" key="2">
    <source>
        <dbReference type="Pfam" id="PF07859"/>
    </source>
</evidence>
<dbReference type="PANTHER" id="PTHR48081">
    <property type="entry name" value="AB HYDROLASE SUPERFAMILY PROTEIN C4A8.06C"/>
    <property type="match status" value="1"/>
</dbReference>
<evidence type="ECO:0000256" key="1">
    <source>
        <dbReference type="ARBA" id="ARBA00022801"/>
    </source>
</evidence>
<dbReference type="Pfam" id="PF07859">
    <property type="entry name" value="Abhydrolase_3"/>
    <property type="match status" value="1"/>
</dbReference>
<dbReference type="InterPro" id="IPR013094">
    <property type="entry name" value="AB_hydrolase_3"/>
</dbReference>
<dbReference type="EMBL" id="JBHUER010000003">
    <property type="protein sequence ID" value="MFD1702397.1"/>
    <property type="molecule type" value="Genomic_DNA"/>
</dbReference>
<gene>
    <name evidence="3" type="ORF">ACFSCV_05195</name>
</gene>
<evidence type="ECO:0000313" key="4">
    <source>
        <dbReference type="Proteomes" id="UP001597308"/>
    </source>
</evidence>
<dbReference type="GO" id="GO:0016787">
    <property type="term" value="F:hydrolase activity"/>
    <property type="evidence" value="ECO:0007669"/>
    <property type="project" value="UniProtKB-KW"/>
</dbReference>
<reference evidence="4" key="1">
    <citation type="journal article" date="2019" name="Int. J. Syst. Evol. Microbiol.">
        <title>The Global Catalogue of Microorganisms (GCM) 10K type strain sequencing project: providing services to taxonomists for standard genome sequencing and annotation.</title>
        <authorList>
            <consortium name="The Broad Institute Genomics Platform"/>
            <consortium name="The Broad Institute Genome Sequencing Center for Infectious Disease"/>
            <person name="Wu L."/>
            <person name="Ma J."/>
        </authorList>
    </citation>
    <scope>NUCLEOTIDE SEQUENCE [LARGE SCALE GENOMIC DNA]</scope>
    <source>
        <strain evidence="4">KCTC 23707</strain>
    </source>
</reference>
<comment type="caution">
    <text evidence="3">The sequence shown here is derived from an EMBL/GenBank/DDBJ whole genome shotgun (WGS) entry which is preliminary data.</text>
</comment>
<dbReference type="SUPFAM" id="SSF53474">
    <property type="entry name" value="alpha/beta-Hydrolases"/>
    <property type="match status" value="1"/>
</dbReference>
<feature type="domain" description="Alpha/beta hydrolase fold-3" evidence="2">
    <location>
        <begin position="118"/>
        <end position="324"/>
    </location>
</feature>
<name>A0ABW4K3T5_9HYPH</name>
<keyword evidence="4" id="KW-1185">Reference proteome</keyword>